<evidence type="ECO:0000313" key="1">
    <source>
        <dbReference type="EMBL" id="KAK9282758.1"/>
    </source>
</evidence>
<keyword evidence="2" id="KW-1185">Reference proteome</keyword>
<reference evidence="1 2" key="1">
    <citation type="journal article" date="2024" name="Plant J.">
        <title>Genome sequences and population genomics reveal climatic adaptation and genomic divergence between two closely related sweetgum species.</title>
        <authorList>
            <person name="Xu W.Q."/>
            <person name="Ren C.Q."/>
            <person name="Zhang X.Y."/>
            <person name="Comes H.P."/>
            <person name="Liu X.H."/>
            <person name="Li Y.G."/>
            <person name="Kettle C.J."/>
            <person name="Jalonen R."/>
            <person name="Gaisberger H."/>
            <person name="Ma Y.Z."/>
            <person name="Qiu Y.X."/>
        </authorList>
    </citation>
    <scope>NUCLEOTIDE SEQUENCE [LARGE SCALE GENOMIC DNA]</scope>
    <source>
        <strain evidence="1">Hangzhou</strain>
    </source>
</reference>
<organism evidence="1 2">
    <name type="scientific">Liquidambar formosana</name>
    <name type="common">Formosan gum</name>
    <dbReference type="NCBI Taxonomy" id="63359"/>
    <lineage>
        <taxon>Eukaryota</taxon>
        <taxon>Viridiplantae</taxon>
        <taxon>Streptophyta</taxon>
        <taxon>Embryophyta</taxon>
        <taxon>Tracheophyta</taxon>
        <taxon>Spermatophyta</taxon>
        <taxon>Magnoliopsida</taxon>
        <taxon>eudicotyledons</taxon>
        <taxon>Gunneridae</taxon>
        <taxon>Pentapetalae</taxon>
        <taxon>Saxifragales</taxon>
        <taxon>Altingiaceae</taxon>
        <taxon>Liquidambar</taxon>
    </lineage>
</organism>
<dbReference type="Proteomes" id="UP001415857">
    <property type="component" value="Unassembled WGS sequence"/>
</dbReference>
<dbReference type="EMBL" id="JBBPBK010000006">
    <property type="protein sequence ID" value="KAK9282758.1"/>
    <property type="molecule type" value="Genomic_DNA"/>
</dbReference>
<protein>
    <submittedName>
        <fullName evidence="1">Uncharacterized protein</fullName>
    </submittedName>
</protein>
<sequence>MRKKTAKQRRAVQTVDDEDELAREYRLLKKLKRGAIDESEFAKLTEGLQMQQKTEWMGLQSSSGALPQGKDDFGSFNLRLLQITPTLARVVHLLSEDVGADSIGNFRILTGQQGLDLFA</sequence>
<evidence type="ECO:0000313" key="2">
    <source>
        <dbReference type="Proteomes" id="UP001415857"/>
    </source>
</evidence>
<gene>
    <name evidence="1" type="ORF">L1049_010979</name>
</gene>
<proteinExistence type="predicted"/>
<accession>A0AAP0X1L3</accession>
<comment type="caution">
    <text evidence="1">The sequence shown here is derived from an EMBL/GenBank/DDBJ whole genome shotgun (WGS) entry which is preliminary data.</text>
</comment>
<dbReference type="AlphaFoldDB" id="A0AAP0X1L3"/>
<name>A0AAP0X1L3_LIQFO</name>